<accession>A0A1H1IJ02</accession>
<dbReference type="AlphaFoldDB" id="A0A1H1IJ02"/>
<feature type="compositionally biased region" description="Basic and acidic residues" evidence="1">
    <location>
        <begin position="1"/>
        <end position="11"/>
    </location>
</feature>
<dbReference type="Proteomes" id="UP000183487">
    <property type="component" value="Unassembled WGS sequence"/>
</dbReference>
<reference evidence="3" key="1">
    <citation type="submission" date="2016-10" db="EMBL/GenBank/DDBJ databases">
        <authorList>
            <person name="Varghese N."/>
            <person name="Submissions S."/>
        </authorList>
    </citation>
    <scope>NUCLEOTIDE SEQUENCE [LARGE SCALE GENOMIC DNA]</scope>
    <source>
        <strain evidence="3">GAS106B</strain>
    </source>
</reference>
<dbReference type="RefSeq" id="WP_074769949.1">
    <property type="nucleotide sequence ID" value="NZ_FNKP01000002.1"/>
</dbReference>
<evidence type="ECO:0000313" key="2">
    <source>
        <dbReference type="EMBL" id="SDR37328.1"/>
    </source>
</evidence>
<gene>
    <name evidence="2" type="ORF">SAMN05443245_5211</name>
</gene>
<sequence length="132" mass="15026">MQTHYLPHEETNQALAAEPRGFTPSPARFLPKEEVAACVTYRDAVRLCWKHRNPRGMTQRTLAEHLDIPASHLSSMLNEEPVDENGKARQDLPARLIDETQRVAGNRGISQWLMRQARLTIMEEVINSQGNL</sequence>
<protein>
    <submittedName>
        <fullName evidence="2">Uncharacterized protein</fullName>
    </submittedName>
</protein>
<name>A0A1H1IJ02_9BURK</name>
<evidence type="ECO:0000313" key="3">
    <source>
        <dbReference type="Proteomes" id="UP000183487"/>
    </source>
</evidence>
<proteinExistence type="predicted"/>
<dbReference type="GO" id="GO:0003677">
    <property type="term" value="F:DNA binding"/>
    <property type="evidence" value="ECO:0007669"/>
    <property type="project" value="InterPro"/>
</dbReference>
<dbReference type="InterPro" id="IPR010982">
    <property type="entry name" value="Lambda_DNA-bd_dom_sf"/>
</dbReference>
<dbReference type="SUPFAM" id="SSF47413">
    <property type="entry name" value="lambda repressor-like DNA-binding domains"/>
    <property type="match status" value="1"/>
</dbReference>
<organism evidence="2 3">
    <name type="scientific">Paraburkholderia fungorum</name>
    <dbReference type="NCBI Taxonomy" id="134537"/>
    <lineage>
        <taxon>Bacteria</taxon>
        <taxon>Pseudomonadati</taxon>
        <taxon>Pseudomonadota</taxon>
        <taxon>Betaproteobacteria</taxon>
        <taxon>Burkholderiales</taxon>
        <taxon>Burkholderiaceae</taxon>
        <taxon>Paraburkholderia</taxon>
    </lineage>
</organism>
<evidence type="ECO:0000256" key="1">
    <source>
        <dbReference type="SAM" id="MobiDB-lite"/>
    </source>
</evidence>
<keyword evidence="3" id="KW-1185">Reference proteome</keyword>
<dbReference type="EMBL" id="FNKP01000002">
    <property type="protein sequence ID" value="SDR37328.1"/>
    <property type="molecule type" value="Genomic_DNA"/>
</dbReference>
<feature type="region of interest" description="Disordered" evidence="1">
    <location>
        <begin position="1"/>
        <end position="20"/>
    </location>
</feature>